<dbReference type="PANTHER" id="PTHR22916">
    <property type="entry name" value="GLYCOSYLTRANSFERASE"/>
    <property type="match status" value="1"/>
</dbReference>
<evidence type="ECO:0000313" key="2">
    <source>
        <dbReference type="EMBL" id="SFV88919.1"/>
    </source>
</evidence>
<reference evidence="2" key="1">
    <citation type="submission" date="2016-10" db="EMBL/GenBank/DDBJ databases">
        <authorList>
            <person name="de Groot N.N."/>
        </authorList>
    </citation>
    <scope>NUCLEOTIDE SEQUENCE</scope>
</reference>
<proteinExistence type="predicted"/>
<feature type="domain" description="Glycosyltransferase 2-like" evidence="1">
    <location>
        <begin position="11"/>
        <end position="137"/>
    </location>
</feature>
<dbReference type="InterPro" id="IPR029044">
    <property type="entry name" value="Nucleotide-diphossugar_trans"/>
</dbReference>
<accession>A0A1W1E4R1</accession>
<evidence type="ECO:0000259" key="1">
    <source>
        <dbReference type="Pfam" id="PF00535"/>
    </source>
</evidence>
<name>A0A1W1E4R1_9ZZZZ</name>
<dbReference type="SUPFAM" id="SSF53448">
    <property type="entry name" value="Nucleotide-diphospho-sugar transferases"/>
    <property type="match status" value="1"/>
</dbReference>
<protein>
    <submittedName>
        <fullName evidence="2">Putative N-acetylgalactosaminyl-diphosphoundecaprenol glucuronosyltransferase</fullName>
    </submittedName>
</protein>
<dbReference type="Gene3D" id="3.90.550.10">
    <property type="entry name" value="Spore Coat Polysaccharide Biosynthesis Protein SpsA, Chain A"/>
    <property type="match status" value="1"/>
</dbReference>
<dbReference type="GO" id="GO:0016758">
    <property type="term" value="F:hexosyltransferase activity"/>
    <property type="evidence" value="ECO:0007669"/>
    <property type="project" value="UniProtKB-ARBA"/>
</dbReference>
<dbReference type="InterPro" id="IPR001173">
    <property type="entry name" value="Glyco_trans_2-like"/>
</dbReference>
<dbReference type="EMBL" id="FPHZ01000191">
    <property type="protein sequence ID" value="SFV88919.1"/>
    <property type="molecule type" value="Genomic_DNA"/>
</dbReference>
<organism evidence="2">
    <name type="scientific">hydrothermal vent metagenome</name>
    <dbReference type="NCBI Taxonomy" id="652676"/>
    <lineage>
        <taxon>unclassified sequences</taxon>
        <taxon>metagenomes</taxon>
        <taxon>ecological metagenomes</taxon>
    </lineage>
</organism>
<dbReference type="CDD" id="cd00761">
    <property type="entry name" value="Glyco_tranf_GTA_type"/>
    <property type="match status" value="1"/>
</dbReference>
<dbReference type="PANTHER" id="PTHR22916:SF3">
    <property type="entry name" value="UDP-GLCNAC:BETAGAL BETA-1,3-N-ACETYLGLUCOSAMINYLTRANSFERASE-LIKE PROTEIN 1"/>
    <property type="match status" value="1"/>
</dbReference>
<dbReference type="Pfam" id="PF00535">
    <property type="entry name" value="Glycos_transf_2"/>
    <property type="match status" value="1"/>
</dbReference>
<sequence>MYKKKIKHLVSVITPSYNSAMFIKQTIESVIKQTHQKWEMIIIDDCSTDASVNIIRDYIQKDSRIRLITLEENSGPAIARNKGIKVAKGKYLTFIDSDDIWNEYFLEKSIKFINIKECDFIFASYERVDENLKSILKPFIVPKKVNYHDVLKTCSISCLTAFMDMHNIGKFYMENVGHEDYTLWLKILKKIDCAYGIQEPLAKYRISNNSLSRNKIQSALWQWQIYRKIEKLSLIKSIYYFVQYAYYGFKKYNS</sequence>
<gene>
    <name evidence="2" type="ORF">MNB_SUP05-SYMBIONT-5-478</name>
</gene>
<dbReference type="AlphaFoldDB" id="A0A1W1E4R1"/>
<keyword evidence="2" id="KW-0808">Transferase</keyword>